<accession>A0A0G1YJM4</accession>
<dbReference type="Proteomes" id="UP000034224">
    <property type="component" value="Unassembled WGS sequence"/>
</dbReference>
<dbReference type="AlphaFoldDB" id="A0A0G1YJM4"/>
<comment type="caution">
    <text evidence="1">The sequence shown here is derived from an EMBL/GenBank/DDBJ whole genome shotgun (WGS) entry which is preliminary data.</text>
</comment>
<gene>
    <name evidence="1" type="ORF">UY55_C0002G0230</name>
</gene>
<sequence>MSPETKTCQNCKKQFIIEPEDFDFYRKINVPPPTFCPKCRFQRRLAVFNLMTLYRRRCDLCGEEKISMYSPNSPYKVYCPQCWWSDKWEPLSYGREYNFNRPFFEQFNELFHEVPLLGLSIDFQVAATSPYNNHAGHLKNCYMLFYADFDEDCAYGLVVVDNRMLLDCSMLKLCEFCYDLANAYKDNRCVGSEDLVESIDCAFMKDSSNCQNCFASASLRNRKYHIFNKPYSKEDYFQEIKKWDLGSYKTYQEVKRLAREHWKKFPPRPKFDDLSVNSTGSYVFQSKNCKECFEVIGAEDSKYLFLLPESPIKDAYDVSSWGNNLQLAYESCVVGENASNVRFCQESGINLLNAEYCKLSTGGSNHFGCVSMKKGNYCILNRQYSEEEFKKLRAKIIEHMNSTPYFDKQGLKYTYGEFFPVEISPFVYSETLAQTFIPITKEEALSKGWGWREADSRSHSITKPADKLPDHIKDAPENITKEVIGCSSCSRGFKIIPMELEFLRKMNLPLPRECPFCRINEKFRKWVKNLRVFQRTCSKCGAGFETHYPKEEADYILCKKCYLQEVV</sequence>
<dbReference type="EMBL" id="LCQK01000002">
    <property type="protein sequence ID" value="KKW15172.1"/>
    <property type="molecule type" value="Genomic_DNA"/>
</dbReference>
<evidence type="ECO:0008006" key="3">
    <source>
        <dbReference type="Google" id="ProtNLM"/>
    </source>
</evidence>
<evidence type="ECO:0000313" key="1">
    <source>
        <dbReference type="EMBL" id="KKW15172.1"/>
    </source>
</evidence>
<reference evidence="1 2" key="1">
    <citation type="journal article" date="2015" name="Nature">
        <title>rRNA introns, odd ribosomes, and small enigmatic genomes across a large radiation of phyla.</title>
        <authorList>
            <person name="Brown C.T."/>
            <person name="Hug L.A."/>
            <person name="Thomas B.C."/>
            <person name="Sharon I."/>
            <person name="Castelle C.J."/>
            <person name="Singh A."/>
            <person name="Wilkins M.J."/>
            <person name="Williams K.H."/>
            <person name="Banfield J.F."/>
        </authorList>
    </citation>
    <scope>NUCLEOTIDE SEQUENCE [LARGE SCALE GENOMIC DNA]</scope>
</reference>
<proteinExistence type="predicted"/>
<organism evidence="1 2">
    <name type="scientific">Candidatus Jorgensenbacteria bacterium GW2011_GWB1_50_10</name>
    <dbReference type="NCBI Taxonomy" id="1618665"/>
    <lineage>
        <taxon>Bacteria</taxon>
        <taxon>Candidatus Joergenseniibacteriota</taxon>
    </lineage>
</organism>
<protein>
    <recommendedName>
        <fullName evidence="3">Zinc-binding domain-containing protein</fullName>
    </recommendedName>
</protein>
<dbReference type="STRING" id="1618665.UY55_C0002G0230"/>
<evidence type="ECO:0000313" key="2">
    <source>
        <dbReference type="Proteomes" id="UP000034224"/>
    </source>
</evidence>
<name>A0A0G1YJM4_9BACT</name>